<dbReference type="AlphaFoldDB" id="A0A395U4R6"/>
<dbReference type="RefSeq" id="WP_032470229.1">
    <property type="nucleotide sequence ID" value="NZ_JACFTG010000002.1"/>
</dbReference>
<evidence type="ECO:0000313" key="3">
    <source>
        <dbReference type="EMBL" id="TXY90962.1"/>
    </source>
</evidence>
<protein>
    <submittedName>
        <fullName evidence="2">Uncharacterized protein</fullName>
    </submittedName>
</protein>
<dbReference type="Proteomes" id="UP000266701">
    <property type="component" value="Unassembled WGS sequence"/>
</dbReference>
<dbReference type="EMBL" id="VSGZ01000037">
    <property type="protein sequence ID" value="TXY90962.1"/>
    <property type="molecule type" value="Genomic_DNA"/>
</dbReference>
<accession>A0A395U4R6</accession>
<feature type="coiled-coil region" evidence="1">
    <location>
        <begin position="121"/>
        <end position="148"/>
    </location>
</feature>
<reference evidence="2 4" key="1">
    <citation type="journal article" date="2017" name="Emerg. Infect. Dis.">
        <title>Carbapenemase VCC-1-Producing Vibrio cholerae in Coastal Waters of Germany.</title>
        <authorList>
            <person name="Hammerl J.A."/>
            <person name="Jackel C."/>
            <person name="Bortolaia V."/>
            <person name="Schwartz K."/>
            <person name="Bier N."/>
            <person name="Hendriksen R.S."/>
            <person name="Guerra B."/>
            <person name="Strauch E."/>
        </authorList>
    </citation>
    <scope>NUCLEOTIDE SEQUENCE [LARGE SCALE GENOMIC DNA]</scope>
    <source>
        <strain evidence="2 4">VN-2825</strain>
    </source>
</reference>
<organism evidence="2 4">
    <name type="scientific">Vibrio cholerae</name>
    <dbReference type="NCBI Taxonomy" id="666"/>
    <lineage>
        <taxon>Bacteria</taxon>
        <taxon>Pseudomonadati</taxon>
        <taxon>Pseudomonadota</taxon>
        <taxon>Gammaproteobacteria</taxon>
        <taxon>Vibrionales</taxon>
        <taxon>Vibrionaceae</taxon>
        <taxon>Vibrio</taxon>
    </lineage>
</organism>
<evidence type="ECO:0000313" key="2">
    <source>
        <dbReference type="EMBL" id="RGP92416.1"/>
    </source>
</evidence>
<name>A0A395U4R6_VIBCL</name>
<sequence>MTEKLSNERSGLTLQRLEAALQRLLDGKPERTADDGKLNINRINDEAGLSSGAIYYYKEFMTKARAVISERKKPSLTANRSVKNGTHSFRLQRDEEKRLKEKYRAQRDEIKSFCDKVVAQNANLEFALFEASERIMQLELELQNLKVVGIHQGRQS</sequence>
<evidence type="ECO:0000313" key="5">
    <source>
        <dbReference type="Proteomes" id="UP000323583"/>
    </source>
</evidence>
<evidence type="ECO:0000256" key="1">
    <source>
        <dbReference type="SAM" id="Coils"/>
    </source>
</evidence>
<reference evidence="3 5" key="2">
    <citation type="submission" date="2019-06" db="EMBL/GenBank/DDBJ databases">
        <title>Vibrio cholerae phylogeny based on whole-genome sequencing reveals genetic diversity and population strucutre.</title>
        <authorList>
            <person name="Zhiqiu Y."/>
            <person name="Bin L."/>
            <person name="Lingyan J."/>
        </authorList>
    </citation>
    <scope>NUCLEOTIDE SEQUENCE [LARGE SCALE GENOMIC DNA]</scope>
    <source>
        <strain evidence="3 5">N2768</strain>
    </source>
</reference>
<comment type="caution">
    <text evidence="2">The sequence shown here is derived from an EMBL/GenBank/DDBJ whole genome shotgun (WGS) entry which is preliminary data.</text>
</comment>
<dbReference type="Proteomes" id="UP000323583">
    <property type="component" value="Unassembled WGS sequence"/>
</dbReference>
<keyword evidence="1" id="KW-0175">Coiled coil</keyword>
<proteinExistence type="predicted"/>
<gene>
    <name evidence="2" type="ORF">BC353_00070</name>
    <name evidence="3" type="ORF">FXE67_13355</name>
</gene>
<evidence type="ECO:0000313" key="4">
    <source>
        <dbReference type="Proteomes" id="UP000266701"/>
    </source>
</evidence>
<dbReference type="EMBL" id="MCBA01000001">
    <property type="protein sequence ID" value="RGP92416.1"/>
    <property type="molecule type" value="Genomic_DNA"/>
</dbReference>